<evidence type="ECO:0000259" key="6">
    <source>
        <dbReference type="PROSITE" id="PS50887"/>
    </source>
</evidence>
<sequence>MCRALGWLWGICLWLCAGAASAQAVQVVPGQGQLVLHEAAEVLEDPTGQLTLDAVRGQRFAPATGGLSSFGFTASAYWFRFTLDNPGSAVLTRLLVLRTNWLDTVDLYAPGADGQPVHRRFGDTLPFAEREVDAPQFVVSLPVAPGQHTYYLRITSSQAFMTPMELWELKAFHESDRRWSAYYGMFYGILAVMVLYNAFIWTSTRDRNYLAYCAYLLSFFLMNAAYNGFAYQYFWPESPRWSNWAHTPFIFGFQVVALWFSMSFLESRQRTPRVHRVMQVYLALTLVAWAAVTVAGDPVAYNAAPVYFIFLGTPLILTAGLRAWLRGYRAARFFVLATMASLTGSFVTALTVSGLLPYTFVHFHAAEFGILVDVVLLSLALADRINLLYQQRRAAQAQATRQRLQASFQLEKANIRLEQQVQERTAELARARDDAEQLARLDALTGVANRRSFQEVAEREFLRARRYGHPLAVLVFDIDLFKQVNDTHGHAAGDMVIRAVAGIVRGAVREVDFLARIGGEEFAVLLPEVQLLDAQRTAERLRELVADWRGAFEGRALRCTASFGVSIVEADDPAFDTVLQRADQAMYAAKQAGRDQVSVYGSVF</sequence>
<keyword evidence="4" id="KW-0812">Transmembrane</keyword>
<proteinExistence type="predicted"/>
<gene>
    <name evidence="7" type="ORF">DES41_109107</name>
</gene>
<comment type="caution">
    <text evidence="7">The sequence shown here is derived from an EMBL/GenBank/DDBJ whole genome shotgun (WGS) entry which is preliminary data.</text>
</comment>
<keyword evidence="4" id="KW-0472">Membrane</keyword>
<protein>
    <recommendedName>
        <fullName evidence="1">diguanylate cyclase</fullName>
        <ecNumber evidence="1">2.7.7.65</ecNumber>
    </recommendedName>
</protein>
<dbReference type="AlphaFoldDB" id="A0A368XMY4"/>
<keyword evidence="5" id="KW-0732">Signal</keyword>
<feature type="transmembrane region" description="Helical" evidence="4">
    <location>
        <begin position="209"/>
        <end position="226"/>
    </location>
</feature>
<evidence type="ECO:0000256" key="1">
    <source>
        <dbReference type="ARBA" id="ARBA00012528"/>
    </source>
</evidence>
<dbReference type="InterPro" id="IPR011622">
    <property type="entry name" value="7TMR_DISM_rcpt_extracell_dom2"/>
</dbReference>
<dbReference type="Gene3D" id="3.30.70.270">
    <property type="match status" value="1"/>
</dbReference>
<feature type="transmembrane region" description="Helical" evidence="4">
    <location>
        <begin position="301"/>
        <end position="321"/>
    </location>
</feature>
<organism evidence="7 8">
    <name type="scientific">Pseudorhodoferax soli</name>
    <dbReference type="NCBI Taxonomy" id="545864"/>
    <lineage>
        <taxon>Bacteria</taxon>
        <taxon>Pseudomonadati</taxon>
        <taxon>Pseudomonadota</taxon>
        <taxon>Betaproteobacteria</taxon>
        <taxon>Burkholderiales</taxon>
        <taxon>Comamonadaceae</taxon>
    </lineage>
</organism>
<feature type="transmembrane region" description="Helical" evidence="4">
    <location>
        <begin position="333"/>
        <end position="356"/>
    </location>
</feature>
<feature type="coiled-coil region" evidence="3">
    <location>
        <begin position="414"/>
        <end position="441"/>
    </location>
</feature>
<feature type="transmembrane region" description="Helical" evidence="4">
    <location>
        <begin position="181"/>
        <end position="202"/>
    </location>
</feature>
<dbReference type="NCBIfam" id="TIGR00254">
    <property type="entry name" value="GGDEF"/>
    <property type="match status" value="1"/>
</dbReference>
<evidence type="ECO:0000256" key="2">
    <source>
        <dbReference type="ARBA" id="ARBA00034247"/>
    </source>
</evidence>
<dbReference type="InterPro" id="IPR050469">
    <property type="entry name" value="Diguanylate_Cyclase"/>
</dbReference>
<feature type="transmembrane region" description="Helical" evidence="4">
    <location>
        <begin position="362"/>
        <end position="382"/>
    </location>
</feature>
<dbReference type="PROSITE" id="PS50887">
    <property type="entry name" value="GGDEF"/>
    <property type="match status" value="1"/>
</dbReference>
<dbReference type="Pfam" id="PF07696">
    <property type="entry name" value="7TMR-DISMED2"/>
    <property type="match status" value="1"/>
</dbReference>
<name>A0A368XMY4_9BURK</name>
<dbReference type="Gene3D" id="2.60.40.2380">
    <property type="match status" value="1"/>
</dbReference>
<accession>A0A368XMY4</accession>
<dbReference type="EC" id="2.7.7.65" evidence="1"/>
<dbReference type="Pfam" id="PF00990">
    <property type="entry name" value="GGDEF"/>
    <property type="match status" value="1"/>
</dbReference>
<keyword evidence="8" id="KW-1185">Reference proteome</keyword>
<keyword evidence="3" id="KW-0175">Coiled coil</keyword>
<feature type="chain" id="PRO_5017018149" description="diguanylate cyclase" evidence="5">
    <location>
        <begin position="23"/>
        <end position="604"/>
    </location>
</feature>
<dbReference type="InterPro" id="IPR000160">
    <property type="entry name" value="GGDEF_dom"/>
</dbReference>
<evidence type="ECO:0000313" key="8">
    <source>
        <dbReference type="Proteomes" id="UP000252884"/>
    </source>
</evidence>
<evidence type="ECO:0000256" key="5">
    <source>
        <dbReference type="SAM" id="SignalP"/>
    </source>
</evidence>
<dbReference type="CDD" id="cd01949">
    <property type="entry name" value="GGDEF"/>
    <property type="match status" value="1"/>
</dbReference>
<feature type="transmembrane region" description="Helical" evidence="4">
    <location>
        <begin position="246"/>
        <end position="265"/>
    </location>
</feature>
<reference evidence="7 8" key="1">
    <citation type="submission" date="2018-07" db="EMBL/GenBank/DDBJ databases">
        <title>Genomic Encyclopedia of Type Strains, Phase IV (KMG-IV): sequencing the most valuable type-strain genomes for metagenomic binning, comparative biology and taxonomic classification.</title>
        <authorList>
            <person name="Goeker M."/>
        </authorList>
    </citation>
    <scope>NUCLEOTIDE SEQUENCE [LARGE SCALE GENOMIC DNA]</scope>
    <source>
        <strain evidence="7 8">DSM 21634</strain>
    </source>
</reference>
<comment type="catalytic activity">
    <reaction evidence="2">
        <text>2 GTP = 3',3'-c-di-GMP + 2 diphosphate</text>
        <dbReference type="Rhea" id="RHEA:24898"/>
        <dbReference type="ChEBI" id="CHEBI:33019"/>
        <dbReference type="ChEBI" id="CHEBI:37565"/>
        <dbReference type="ChEBI" id="CHEBI:58805"/>
        <dbReference type="EC" id="2.7.7.65"/>
    </reaction>
</comment>
<dbReference type="PANTHER" id="PTHR45138:SF9">
    <property type="entry name" value="DIGUANYLATE CYCLASE DGCM-RELATED"/>
    <property type="match status" value="1"/>
</dbReference>
<evidence type="ECO:0000313" key="7">
    <source>
        <dbReference type="EMBL" id="RCW67384.1"/>
    </source>
</evidence>
<feature type="domain" description="GGDEF" evidence="6">
    <location>
        <begin position="469"/>
        <end position="602"/>
    </location>
</feature>
<keyword evidence="4" id="KW-1133">Transmembrane helix</keyword>
<dbReference type="SMART" id="SM00267">
    <property type="entry name" value="GGDEF"/>
    <property type="match status" value="1"/>
</dbReference>
<dbReference type="EMBL" id="QPJK01000009">
    <property type="protein sequence ID" value="RCW67384.1"/>
    <property type="molecule type" value="Genomic_DNA"/>
</dbReference>
<dbReference type="Pfam" id="PF07695">
    <property type="entry name" value="7TMR-DISM_7TM"/>
    <property type="match status" value="1"/>
</dbReference>
<evidence type="ECO:0000256" key="3">
    <source>
        <dbReference type="SAM" id="Coils"/>
    </source>
</evidence>
<feature type="signal peptide" evidence="5">
    <location>
        <begin position="1"/>
        <end position="22"/>
    </location>
</feature>
<dbReference type="FunFam" id="3.30.70.270:FF:000001">
    <property type="entry name" value="Diguanylate cyclase domain protein"/>
    <property type="match status" value="1"/>
</dbReference>
<dbReference type="SUPFAM" id="SSF55073">
    <property type="entry name" value="Nucleotide cyclase"/>
    <property type="match status" value="1"/>
</dbReference>
<dbReference type="PANTHER" id="PTHR45138">
    <property type="entry name" value="REGULATORY COMPONENTS OF SENSORY TRANSDUCTION SYSTEM"/>
    <property type="match status" value="1"/>
</dbReference>
<dbReference type="InterPro" id="IPR043128">
    <property type="entry name" value="Rev_trsase/Diguanyl_cyclase"/>
</dbReference>
<dbReference type="InterPro" id="IPR011623">
    <property type="entry name" value="7TMR_DISM_rcpt_extracell_dom1"/>
</dbReference>
<evidence type="ECO:0000256" key="4">
    <source>
        <dbReference type="SAM" id="Phobius"/>
    </source>
</evidence>
<dbReference type="GO" id="GO:0052621">
    <property type="term" value="F:diguanylate cyclase activity"/>
    <property type="evidence" value="ECO:0007669"/>
    <property type="project" value="UniProtKB-EC"/>
</dbReference>
<feature type="transmembrane region" description="Helical" evidence="4">
    <location>
        <begin position="277"/>
        <end position="295"/>
    </location>
</feature>
<dbReference type="InterPro" id="IPR029787">
    <property type="entry name" value="Nucleotide_cyclase"/>
</dbReference>
<dbReference type="Proteomes" id="UP000252884">
    <property type="component" value="Unassembled WGS sequence"/>
</dbReference>
<dbReference type="OrthoDB" id="5289013at2"/>